<dbReference type="Gene3D" id="2.130.10.10">
    <property type="entry name" value="YVTN repeat-like/Quinoprotein amine dehydrogenase"/>
    <property type="match status" value="1"/>
</dbReference>
<dbReference type="InterPro" id="IPR050282">
    <property type="entry name" value="Cycloisomerase_2"/>
</dbReference>
<dbReference type="SUPFAM" id="SSF50974">
    <property type="entry name" value="Nitrous oxide reductase, N-terminal domain"/>
    <property type="match status" value="1"/>
</dbReference>
<gene>
    <name evidence="3" type="ORF">F6X38_22285</name>
</gene>
<dbReference type="GO" id="GO:0017057">
    <property type="term" value="F:6-phosphogluconolactonase activity"/>
    <property type="evidence" value="ECO:0007669"/>
    <property type="project" value="TreeGrafter"/>
</dbReference>
<protein>
    <submittedName>
        <fullName evidence="3">Lactonase family protein</fullName>
    </submittedName>
</protein>
<keyword evidence="2" id="KW-0313">Glucose metabolism</keyword>
<dbReference type="Proteomes" id="UP000432089">
    <property type="component" value="Unassembled WGS sequence"/>
</dbReference>
<dbReference type="PANTHER" id="PTHR30344">
    <property type="entry name" value="6-PHOSPHOGLUCONOLACTONASE-RELATED"/>
    <property type="match status" value="1"/>
</dbReference>
<dbReference type="InterPro" id="IPR011045">
    <property type="entry name" value="N2O_reductase_N"/>
</dbReference>
<dbReference type="PANTHER" id="PTHR30344:SF1">
    <property type="entry name" value="6-PHOSPHOGLUCONOLACTONASE"/>
    <property type="match status" value="1"/>
</dbReference>
<dbReference type="InterPro" id="IPR015943">
    <property type="entry name" value="WD40/YVTN_repeat-like_dom_sf"/>
</dbReference>
<dbReference type="RefSeq" id="WP_150973773.1">
    <property type="nucleotide sequence ID" value="NZ_VZDO01000027.1"/>
</dbReference>
<sequence>MSDLLAVGTYTETMPHVTARGTGIHLLGFDRRTGAITDGPAVPGSRNPTYLTANRAGTRLYAVEEIGEAEGASADIYRLDAAAPTLTLLERLPALGGAPCHVALDGDERRLFVSNYAAGTFITYPLRPDGLAAGEGHRIRRVGSGPNRARQEGSHIHQGVPTPDGRHVLVADLGADEIARFPLTGSTVAPEPDLVVQTPPGGLPRHLAFLGDGKIVAVVLELGGTVELYGYDGTGLEHRVSAATLPPDWTGPVAAAAIRAHPNGRFLYVSNRGHDSLAGFELAADGCSLRTLGWWPSGGRTPRDFILTDDGRFLVAAHQDSDSIVVFAIDPGNGALTPVAEKGGIGSPVSLHLVRRG</sequence>
<dbReference type="GO" id="GO:0006006">
    <property type="term" value="P:glucose metabolic process"/>
    <property type="evidence" value="ECO:0007669"/>
    <property type="project" value="UniProtKB-KW"/>
</dbReference>
<accession>A0A7V7PKH9</accession>
<keyword evidence="2" id="KW-0119">Carbohydrate metabolism</keyword>
<dbReference type="AlphaFoldDB" id="A0A7V7PKH9"/>
<dbReference type="InterPro" id="IPR019405">
    <property type="entry name" value="Lactonase_7-beta_prop"/>
</dbReference>
<dbReference type="Pfam" id="PF10282">
    <property type="entry name" value="Lactonase"/>
    <property type="match status" value="1"/>
</dbReference>
<proteinExistence type="inferred from homology"/>
<comment type="similarity">
    <text evidence="1">Belongs to the cycloisomerase 2 family.</text>
</comment>
<evidence type="ECO:0000313" key="4">
    <source>
        <dbReference type="Proteomes" id="UP000432089"/>
    </source>
</evidence>
<organism evidence="3 4">
    <name type="scientific">Plantimonas leprariae</name>
    <dbReference type="NCBI Taxonomy" id="2615207"/>
    <lineage>
        <taxon>Bacteria</taxon>
        <taxon>Pseudomonadati</taxon>
        <taxon>Pseudomonadota</taxon>
        <taxon>Alphaproteobacteria</taxon>
        <taxon>Hyphomicrobiales</taxon>
        <taxon>Aurantimonadaceae</taxon>
        <taxon>Plantimonas</taxon>
    </lineage>
</organism>
<keyword evidence="4" id="KW-1185">Reference proteome</keyword>
<evidence type="ECO:0000313" key="3">
    <source>
        <dbReference type="EMBL" id="KAB0675994.1"/>
    </source>
</evidence>
<dbReference type="EMBL" id="VZDO01000027">
    <property type="protein sequence ID" value="KAB0675994.1"/>
    <property type="molecule type" value="Genomic_DNA"/>
</dbReference>
<comment type="caution">
    <text evidence="3">The sequence shown here is derived from an EMBL/GenBank/DDBJ whole genome shotgun (WGS) entry which is preliminary data.</text>
</comment>
<evidence type="ECO:0000256" key="1">
    <source>
        <dbReference type="ARBA" id="ARBA00005564"/>
    </source>
</evidence>
<reference evidence="3 4" key="1">
    <citation type="submission" date="2019-09" db="EMBL/GenBank/DDBJ databases">
        <title>YIM 132180 draft genome.</title>
        <authorList>
            <person name="Zhang K."/>
        </authorList>
    </citation>
    <scope>NUCLEOTIDE SEQUENCE [LARGE SCALE GENOMIC DNA]</scope>
    <source>
        <strain evidence="3 4">YIM 132180</strain>
    </source>
</reference>
<name>A0A7V7PKH9_9HYPH</name>
<evidence type="ECO:0000256" key="2">
    <source>
        <dbReference type="ARBA" id="ARBA00022526"/>
    </source>
</evidence>